<proteinExistence type="predicted"/>
<organism evidence="1 2">
    <name type="scientific">Haladaptatus litoreus</name>
    <dbReference type="NCBI Taxonomy" id="553468"/>
    <lineage>
        <taxon>Archaea</taxon>
        <taxon>Methanobacteriati</taxon>
        <taxon>Methanobacteriota</taxon>
        <taxon>Stenosarchaea group</taxon>
        <taxon>Halobacteria</taxon>
        <taxon>Halobacteriales</taxon>
        <taxon>Haladaptataceae</taxon>
        <taxon>Haladaptatus</taxon>
    </lineage>
</organism>
<evidence type="ECO:0000313" key="1">
    <source>
        <dbReference type="EMBL" id="SIR81382.1"/>
    </source>
</evidence>
<dbReference type="InterPro" id="IPR036291">
    <property type="entry name" value="NAD(P)-bd_dom_sf"/>
</dbReference>
<accession>A0A1N7DZU1</accession>
<dbReference type="SUPFAM" id="SSF51735">
    <property type="entry name" value="NAD(P)-binding Rossmann-fold domains"/>
    <property type="match status" value="1"/>
</dbReference>
<name>A0A1N7DZU1_9EURY</name>
<reference evidence="2" key="1">
    <citation type="submission" date="2017-01" db="EMBL/GenBank/DDBJ databases">
        <authorList>
            <person name="Varghese N."/>
            <person name="Submissions S."/>
        </authorList>
    </citation>
    <scope>NUCLEOTIDE SEQUENCE [LARGE SCALE GENOMIC DNA]</scope>
    <source>
        <strain evidence="2">CGMCC 1.7737</strain>
    </source>
</reference>
<sequence>MDLQLDGKRAYVMAASSGLGRAVAEELVREGASVVISSPAVNYITGAVLPVDGGWHRHAF</sequence>
<dbReference type="Gene3D" id="3.40.50.720">
    <property type="entry name" value="NAD(P)-binding Rossmann-like Domain"/>
    <property type="match status" value="1"/>
</dbReference>
<dbReference type="Proteomes" id="UP000186914">
    <property type="component" value="Unassembled WGS sequence"/>
</dbReference>
<gene>
    <name evidence="1" type="ORF">SAMN05421858_3893</name>
</gene>
<dbReference type="EMBL" id="FTNO01000005">
    <property type="protein sequence ID" value="SIR81382.1"/>
    <property type="molecule type" value="Genomic_DNA"/>
</dbReference>
<keyword evidence="2" id="KW-1185">Reference proteome</keyword>
<dbReference type="AlphaFoldDB" id="A0A1N7DZU1"/>
<evidence type="ECO:0000313" key="2">
    <source>
        <dbReference type="Proteomes" id="UP000186914"/>
    </source>
</evidence>
<protein>
    <submittedName>
        <fullName evidence="1">3-oxoacyl-[acyl-carrier protein] reductase</fullName>
    </submittedName>
</protein>
<dbReference type="RefSeq" id="WP_076431745.1">
    <property type="nucleotide sequence ID" value="NZ_FTNO01000005.1"/>
</dbReference>